<reference evidence="3 4" key="1">
    <citation type="submission" date="2024-08" db="EMBL/GenBank/DDBJ databases">
        <title>Insights into the chromosomal genome structure of Flemingia macrophylla.</title>
        <authorList>
            <person name="Ding Y."/>
            <person name="Zhao Y."/>
            <person name="Bi W."/>
            <person name="Wu M."/>
            <person name="Zhao G."/>
            <person name="Gong Y."/>
            <person name="Li W."/>
            <person name="Zhang P."/>
        </authorList>
    </citation>
    <scope>NUCLEOTIDE SEQUENCE [LARGE SCALE GENOMIC DNA]</scope>
    <source>
        <strain evidence="3">DYQJB</strain>
        <tissue evidence="3">Leaf</tissue>
    </source>
</reference>
<dbReference type="PROSITE" id="PS00299">
    <property type="entry name" value="UBIQUITIN_1"/>
    <property type="match status" value="1"/>
</dbReference>
<protein>
    <recommendedName>
        <fullName evidence="2">Ubiquitin-like domain-containing protein</fullName>
    </recommendedName>
</protein>
<dbReference type="EMBL" id="JBGMDY010000008">
    <property type="protein sequence ID" value="KAL2324351.1"/>
    <property type="molecule type" value="Genomic_DNA"/>
</dbReference>
<feature type="domain" description="Ubiquitin-like" evidence="2">
    <location>
        <begin position="117"/>
        <end position="183"/>
    </location>
</feature>
<dbReference type="PROSITE" id="PS50053">
    <property type="entry name" value="UBIQUITIN_2"/>
    <property type="match status" value="2"/>
</dbReference>
<evidence type="ECO:0000259" key="2">
    <source>
        <dbReference type="PROSITE" id="PS50053"/>
    </source>
</evidence>
<dbReference type="Gene3D" id="3.10.20.90">
    <property type="entry name" value="Phosphatidylinositol 3-kinase Catalytic Subunit, Chain A, domain 1"/>
    <property type="match status" value="2"/>
</dbReference>
<evidence type="ECO:0000313" key="3">
    <source>
        <dbReference type="EMBL" id="KAL2324351.1"/>
    </source>
</evidence>
<evidence type="ECO:0000313" key="4">
    <source>
        <dbReference type="Proteomes" id="UP001603857"/>
    </source>
</evidence>
<evidence type="ECO:0000256" key="1">
    <source>
        <dbReference type="SAM" id="MobiDB-lite"/>
    </source>
</evidence>
<dbReference type="InterPro" id="IPR019954">
    <property type="entry name" value="Ubiquitin_CS"/>
</dbReference>
<accession>A0ABD1LLK0</accession>
<dbReference type="SMART" id="SM00213">
    <property type="entry name" value="UBQ"/>
    <property type="match status" value="2"/>
</dbReference>
<dbReference type="PANTHER" id="PTHR10621">
    <property type="entry name" value="UV EXCISION REPAIR PROTEIN RAD23"/>
    <property type="match status" value="1"/>
</dbReference>
<name>A0ABD1LLK0_9FABA</name>
<feature type="region of interest" description="Disordered" evidence="1">
    <location>
        <begin position="72"/>
        <end position="109"/>
    </location>
</feature>
<comment type="caution">
    <text evidence="3">The sequence shown here is derived from an EMBL/GenBank/DDBJ whole genome shotgun (WGS) entry which is preliminary data.</text>
</comment>
<dbReference type="InterPro" id="IPR000626">
    <property type="entry name" value="Ubiquitin-like_dom"/>
</dbReference>
<keyword evidence="4" id="KW-1185">Reference proteome</keyword>
<dbReference type="Pfam" id="PF00240">
    <property type="entry name" value="ubiquitin"/>
    <property type="match status" value="2"/>
</dbReference>
<dbReference type="PANTHER" id="PTHR10621:SF38">
    <property type="entry name" value="UBIQUITIN DOMAIN-CONTAINING PROTEIN 7SL RNA1-RELATED"/>
    <property type="match status" value="1"/>
</dbReference>
<organism evidence="3 4">
    <name type="scientific">Flemingia macrophylla</name>
    <dbReference type="NCBI Taxonomy" id="520843"/>
    <lineage>
        <taxon>Eukaryota</taxon>
        <taxon>Viridiplantae</taxon>
        <taxon>Streptophyta</taxon>
        <taxon>Embryophyta</taxon>
        <taxon>Tracheophyta</taxon>
        <taxon>Spermatophyta</taxon>
        <taxon>Magnoliopsida</taxon>
        <taxon>eudicotyledons</taxon>
        <taxon>Gunneridae</taxon>
        <taxon>Pentapetalae</taxon>
        <taxon>rosids</taxon>
        <taxon>fabids</taxon>
        <taxon>Fabales</taxon>
        <taxon>Fabaceae</taxon>
        <taxon>Papilionoideae</taxon>
        <taxon>50 kb inversion clade</taxon>
        <taxon>NPAAA clade</taxon>
        <taxon>indigoferoid/millettioid clade</taxon>
        <taxon>Phaseoleae</taxon>
        <taxon>Flemingia</taxon>
    </lineage>
</organism>
<feature type="domain" description="Ubiquitin-like" evidence="2">
    <location>
        <begin position="1"/>
        <end position="72"/>
    </location>
</feature>
<dbReference type="CDD" id="cd17039">
    <property type="entry name" value="Ubl_ubiquitin_like"/>
    <property type="match status" value="1"/>
</dbReference>
<dbReference type="InterPro" id="IPR029071">
    <property type="entry name" value="Ubiquitin-like_domsf"/>
</dbReference>
<dbReference type="AlphaFoldDB" id="A0ABD1LLK0"/>
<dbReference type="Proteomes" id="UP001603857">
    <property type="component" value="Unassembled WGS sequence"/>
</dbReference>
<sequence>MEVTFELKNQQTFCIEVGFFDSFQEIKEKINKYKGIPVRSQTLLFNGQLLQDEAIIFDTHISEQSRVQLLVEFTPSPPPPPSPPPSPPPPPPPPPQPRPWLLPPETSRPWQAQRDGVRFTVKMVDHRAKPFSVEMDLDDTVLQLKEKICEMKKFLKLKARDISVRVKWGQELQDHRSMRDCGMLCISHVYVHRTTPLALGSSSRFSASAFEPKMLKVIVALKGATDDDHKIPIQVNSFSRVEDLRFELEKFYKHVLPQNRPYFFTYQKKGHVMTETHSFNWYQVQDGDTIEITPEDDNQELRPPKE</sequence>
<feature type="compositionally biased region" description="Pro residues" evidence="1">
    <location>
        <begin position="75"/>
        <end position="102"/>
    </location>
</feature>
<gene>
    <name evidence="3" type="ORF">Fmac_023409</name>
</gene>
<dbReference type="SUPFAM" id="SSF54236">
    <property type="entry name" value="Ubiquitin-like"/>
    <property type="match status" value="3"/>
</dbReference>
<proteinExistence type="predicted"/>
<dbReference type="FunFam" id="3.10.20.90:FF:000341">
    <property type="entry name" value="Ubiquitin-like superfamily protein"/>
    <property type="match status" value="1"/>
</dbReference>